<feature type="transmembrane region" description="Helical" evidence="12">
    <location>
        <begin position="40"/>
        <end position="59"/>
    </location>
</feature>
<feature type="transmembrane region" description="Helical" evidence="12">
    <location>
        <begin position="328"/>
        <end position="350"/>
    </location>
</feature>
<proteinExistence type="inferred from homology"/>
<feature type="transmembrane region" description="Helical" evidence="12">
    <location>
        <begin position="275"/>
        <end position="292"/>
    </location>
</feature>
<keyword evidence="10" id="KW-0997">Cell inner membrane</keyword>
<feature type="binding site" evidence="11">
    <location>
        <position position="315"/>
    </location>
    <ligand>
        <name>K(+)</name>
        <dbReference type="ChEBI" id="CHEBI:29103"/>
    </ligand>
</feature>
<dbReference type="AlphaFoldDB" id="A0A8J7TUS2"/>
<dbReference type="Pfam" id="PF02386">
    <property type="entry name" value="TrkH"/>
    <property type="match status" value="1"/>
</dbReference>
<evidence type="ECO:0000256" key="9">
    <source>
        <dbReference type="ARBA" id="ARBA00023136"/>
    </source>
</evidence>
<comment type="similarity">
    <text evidence="10">Belongs to the TrkH potassium transport family.</text>
</comment>
<evidence type="ECO:0000256" key="7">
    <source>
        <dbReference type="ARBA" id="ARBA00022989"/>
    </source>
</evidence>
<feature type="binding site" evidence="11">
    <location>
        <position position="432"/>
    </location>
    <ligand>
        <name>K(+)</name>
        <dbReference type="ChEBI" id="CHEBI:29103"/>
    </ligand>
</feature>
<evidence type="ECO:0000256" key="1">
    <source>
        <dbReference type="ARBA" id="ARBA00004651"/>
    </source>
</evidence>
<feature type="binding site" evidence="11">
    <location>
        <position position="220"/>
    </location>
    <ligand>
        <name>K(+)</name>
        <dbReference type="ChEBI" id="CHEBI:29103"/>
    </ligand>
</feature>
<dbReference type="GO" id="GO:0015379">
    <property type="term" value="F:potassium:chloride symporter activity"/>
    <property type="evidence" value="ECO:0007669"/>
    <property type="project" value="InterPro"/>
</dbReference>
<evidence type="ECO:0000256" key="3">
    <source>
        <dbReference type="ARBA" id="ARBA00022475"/>
    </source>
</evidence>
<comment type="subcellular location">
    <subcellularLocation>
        <location evidence="10">Cell inner membrane</location>
        <topology evidence="10">Multi-pass membrane protein</topology>
    </subcellularLocation>
    <subcellularLocation>
        <location evidence="1">Cell membrane</location>
        <topology evidence="1">Multi-pass membrane protein</topology>
    </subcellularLocation>
</comment>
<feature type="transmembrane region" description="Helical" evidence="12">
    <location>
        <begin position="389"/>
        <end position="414"/>
    </location>
</feature>
<feature type="transmembrane region" description="Helical" evidence="12">
    <location>
        <begin position="177"/>
        <end position="202"/>
    </location>
</feature>
<evidence type="ECO:0000313" key="14">
    <source>
        <dbReference type="Proteomes" id="UP000664414"/>
    </source>
</evidence>
<keyword evidence="7 12" id="KW-1133">Transmembrane helix</keyword>
<keyword evidence="3 10" id="KW-1003">Cell membrane</keyword>
<organism evidence="13 14">
    <name type="scientific">Candidatus Paracaedimonas acanthamoebae</name>
    <dbReference type="NCBI Taxonomy" id="244581"/>
    <lineage>
        <taxon>Bacteria</taxon>
        <taxon>Pseudomonadati</taxon>
        <taxon>Pseudomonadota</taxon>
        <taxon>Alphaproteobacteria</taxon>
        <taxon>Holosporales</taxon>
        <taxon>Caedimonadaceae</taxon>
        <taxon>Candidatus Paracaedimonas</taxon>
    </lineage>
</organism>
<evidence type="ECO:0000256" key="10">
    <source>
        <dbReference type="PIRNR" id="PIRNR006247"/>
    </source>
</evidence>
<protein>
    <recommendedName>
        <fullName evidence="10">Trk system potassium uptake protein</fullName>
    </recommendedName>
</protein>
<gene>
    <name evidence="13" type="ORF">J0H12_06065</name>
</gene>
<comment type="caution">
    <text evidence="13">The sequence shown here is derived from an EMBL/GenBank/DDBJ whole genome shotgun (WGS) entry which is preliminary data.</text>
</comment>
<keyword evidence="6 10" id="KW-0630">Potassium</keyword>
<sequence>MIAFQPIFFTSGLFLISLAVGMIVPGLVDFFHHDINWQAFALSSGITLFVGLLLVLANRSKKIQNLTVRDTFLLTAINWLTISVFAALPFIFTYSTPSLTDSFFEAISGLTTTGATAIVRLDYASHGIILWRSLLQWLGGIGIVLMALTILPLLRIGGMQLFRSEFSDRSEKILPKVSQIASAIFGTYIFLTFACTLALWWAGMAFFDAFCHALSTVSTGGFSTSEASIEYFDDPYIEIILIIFMIMGAITLTLFVRCIQGDAKTLFTDSQVRTLFKILIIASLAITFWLWQDGHEFVHALRHSIFNVTSVLTTTGFNSQDYSLWGNFPIMIMLALSMIGGCTGSTAGGIKVFRFQVMYATVKTQILQLRRPHGVFIPMYNGKPIPEGIFLSVFTFFALFVTCLGILSLSLSLFELDLLTCLFASLSVLNNMGTGFGDILGETGSYAALPTGAKWLLMLGMLVGRLEYITILILFSPKFWRD</sequence>
<name>A0A8J7TUS2_9PROT</name>
<keyword evidence="8 10" id="KW-0406">Ion transport</keyword>
<accession>A0A8J7TUS2</accession>
<evidence type="ECO:0000256" key="4">
    <source>
        <dbReference type="ARBA" id="ARBA00022538"/>
    </source>
</evidence>
<keyword evidence="4 10" id="KW-0633">Potassium transport</keyword>
<dbReference type="GO" id="GO:0046872">
    <property type="term" value="F:metal ion binding"/>
    <property type="evidence" value="ECO:0007669"/>
    <property type="project" value="UniProtKB-KW"/>
</dbReference>
<comment type="function">
    <text evidence="10">Low-affinity potassium transport system. Interacts with Trk system potassium uptake protein TrkA.</text>
</comment>
<dbReference type="InterPro" id="IPR003445">
    <property type="entry name" value="Cat_transpt"/>
</dbReference>
<evidence type="ECO:0000256" key="11">
    <source>
        <dbReference type="PIRSR" id="PIRSR006247-1"/>
    </source>
</evidence>
<keyword evidence="2 10" id="KW-0813">Transport</keyword>
<feature type="binding site" evidence="11">
    <location>
        <position position="314"/>
    </location>
    <ligand>
        <name>K(+)</name>
        <dbReference type="ChEBI" id="CHEBI:29103"/>
    </ligand>
</feature>
<dbReference type="PIRSF" id="PIRSF006247">
    <property type="entry name" value="TrkH"/>
    <property type="match status" value="1"/>
</dbReference>
<dbReference type="EMBL" id="JAFKGL010000025">
    <property type="protein sequence ID" value="MBN9413467.1"/>
    <property type="molecule type" value="Genomic_DNA"/>
</dbReference>
<dbReference type="PANTHER" id="PTHR32024:SF3">
    <property type="entry name" value="TRK SYSTEM POTASSIUM UPTAKE PROTEIN"/>
    <property type="match status" value="1"/>
</dbReference>
<keyword evidence="9 10" id="KW-0472">Membrane</keyword>
<dbReference type="InterPro" id="IPR004772">
    <property type="entry name" value="TrkH"/>
</dbReference>
<evidence type="ECO:0000256" key="8">
    <source>
        <dbReference type="ARBA" id="ARBA00023065"/>
    </source>
</evidence>
<feature type="binding site" evidence="11">
    <location>
        <position position="113"/>
    </location>
    <ligand>
        <name>K(+)</name>
        <dbReference type="ChEBI" id="CHEBI:29103"/>
    </ligand>
</feature>
<reference evidence="13" key="1">
    <citation type="submission" date="2021-02" db="EMBL/GenBank/DDBJ databases">
        <title>Thiocyanate and organic carbon inputs drive convergent selection for specific autotrophic Afipia and Thiobacillus strains within complex microbiomes.</title>
        <authorList>
            <person name="Huddy R.J."/>
            <person name="Sachdeva R."/>
            <person name="Kadzinga F."/>
            <person name="Kantor R.S."/>
            <person name="Harrison S.T.L."/>
            <person name="Banfield J.F."/>
        </authorList>
    </citation>
    <scope>NUCLEOTIDE SEQUENCE</scope>
    <source>
        <strain evidence="13">SCN18_10_11_15_R4_P_38_20</strain>
    </source>
</reference>
<feature type="transmembrane region" description="Helical" evidence="12">
    <location>
        <begin position="134"/>
        <end position="156"/>
    </location>
</feature>
<feature type="binding site" evidence="11">
    <location>
        <position position="112"/>
    </location>
    <ligand>
        <name>K(+)</name>
        <dbReference type="ChEBI" id="CHEBI:29103"/>
    </ligand>
</feature>
<feature type="transmembrane region" description="Helical" evidence="12">
    <location>
        <begin position="7"/>
        <end position="28"/>
    </location>
</feature>
<evidence type="ECO:0000256" key="6">
    <source>
        <dbReference type="ARBA" id="ARBA00022958"/>
    </source>
</evidence>
<dbReference type="Proteomes" id="UP000664414">
    <property type="component" value="Unassembled WGS sequence"/>
</dbReference>
<feature type="transmembrane region" description="Helical" evidence="12">
    <location>
        <begin position="455"/>
        <end position="475"/>
    </location>
</feature>
<feature type="transmembrane region" description="Helical" evidence="12">
    <location>
        <begin position="236"/>
        <end position="255"/>
    </location>
</feature>
<evidence type="ECO:0000256" key="5">
    <source>
        <dbReference type="ARBA" id="ARBA00022692"/>
    </source>
</evidence>
<keyword evidence="5 12" id="KW-0812">Transmembrane</keyword>
<evidence type="ECO:0000256" key="2">
    <source>
        <dbReference type="ARBA" id="ARBA00022448"/>
    </source>
</evidence>
<dbReference type="PANTHER" id="PTHR32024">
    <property type="entry name" value="TRK SYSTEM POTASSIUM UPTAKE PROTEIN TRKG-RELATED"/>
    <property type="match status" value="1"/>
</dbReference>
<keyword evidence="11" id="KW-0479">Metal-binding</keyword>
<feature type="transmembrane region" description="Helical" evidence="12">
    <location>
        <begin position="71"/>
        <end position="92"/>
    </location>
</feature>
<feature type="binding site" evidence="11">
    <location>
        <position position="431"/>
    </location>
    <ligand>
        <name>K(+)</name>
        <dbReference type="ChEBI" id="CHEBI:29103"/>
    </ligand>
</feature>
<evidence type="ECO:0000313" key="13">
    <source>
        <dbReference type="EMBL" id="MBN9413467.1"/>
    </source>
</evidence>
<dbReference type="GO" id="GO:0005886">
    <property type="term" value="C:plasma membrane"/>
    <property type="evidence" value="ECO:0007669"/>
    <property type="project" value="UniProtKB-SubCell"/>
</dbReference>
<evidence type="ECO:0000256" key="12">
    <source>
        <dbReference type="SAM" id="Phobius"/>
    </source>
</evidence>